<feature type="domain" description="AB hydrolase-1" evidence="1">
    <location>
        <begin position="8"/>
        <end position="243"/>
    </location>
</feature>
<dbReference type="KEGG" id="ccam:M5D45_02545"/>
<reference evidence="2" key="1">
    <citation type="journal article" date="2022" name="Microbiol. Resour. Announc.">
        <title>Genome Sequence of Cupriavidus campinensis Strain G5, a Member of a Bacterial Consortium Capable of Polyethylene Degradation.</title>
        <authorList>
            <person name="Schneider B."/>
            <person name="Pfeiffer F."/>
            <person name="Dyall-Smith M."/>
            <person name="Kunte H.J."/>
        </authorList>
    </citation>
    <scope>NUCLEOTIDE SEQUENCE</scope>
    <source>
        <strain evidence="2">G5</strain>
    </source>
</reference>
<protein>
    <submittedName>
        <fullName evidence="2">Alpha/beta fold hydrolase</fullName>
    </submittedName>
</protein>
<reference evidence="2" key="2">
    <citation type="submission" date="2022-05" db="EMBL/GenBank/DDBJ databases">
        <authorList>
            <person name="Kunte H.-J."/>
        </authorList>
    </citation>
    <scope>NUCLEOTIDE SEQUENCE</scope>
    <source>
        <strain evidence="2">G5</strain>
    </source>
</reference>
<proteinExistence type="predicted"/>
<evidence type="ECO:0000259" key="1">
    <source>
        <dbReference type="Pfam" id="PF12697"/>
    </source>
</evidence>
<dbReference type="Pfam" id="PF12697">
    <property type="entry name" value="Abhydrolase_6"/>
    <property type="match status" value="1"/>
</dbReference>
<dbReference type="PANTHER" id="PTHR10992:SF1032">
    <property type="entry name" value="METHYLESTERASE 17"/>
    <property type="match status" value="1"/>
</dbReference>
<dbReference type="Gene3D" id="3.40.50.1820">
    <property type="entry name" value="alpha/beta hydrolase"/>
    <property type="match status" value="1"/>
</dbReference>
<name>A0AAE9I1E4_9BURK</name>
<evidence type="ECO:0000313" key="2">
    <source>
        <dbReference type="EMBL" id="URF04748.1"/>
    </source>
</evidence>
<dbReference type="PANTHER" id="PTHR10992">
    <property type="entry name" value="METHYLESTERASE FAMILY MEMBER"/>
    <property type="match status" value="1"/>
</dbReference>
<dbReference type="GO" id="GO:0009696">
    <property type="term" value="P:salicylic acid metabolic process"/>
    <property type="evidence" value="ECO:0007669"/>
    <property type="project" value="TreeGrafter"/>
</dbReference>
<dbReference type="InterPro" id="IPR045889">
    <property type="entry name" value="MES/HNL"/>
</dbReference>
<organism evidence="2 3">
    <name type="scientific">Cupriavidus campinensis</name>
    <dbReference type="NCBI Taxonomy" id="151783"/>
    <lineage>
        <taxon>Bacteria</taxon>
        <taxon>Pseudomonadati</taxon>
        <taxon>Pseudomonadota</taxon>
        <taxon>Betaproteobacteria</taxon>
        <taxon>Burkholderiales</taxon>
        <taxon>Burkholderiaceae</taxon>
        <taxon>Cupriavidus</taxon>
    </lineage>
</organism>
<dbReference type="RefSeq" id="WP_250025054.1">
    <property type="nucleotide sequence ID" value="NZ_CP097330.1"/>
</dbReference>
<dbReference type="SUPFAM" id="SSF53474">
    <property type="entry name" value="alpha/beta-Hydrolases"/>
    <property type="match status" value="1"/>
</dbReference>
<keyword evidence="2" id="KW-0378">Hydrolase</keyword>
<accession>A0AAE9I1E4</accession>
<dbReference type="EMBL" id="CP097330">
    <property type="protein sequence ID" value="URF04748.1"/>
    <property type="molecule type" value="Genomic_DNA"/>
</dbReference>
<dbReference type="InterPro" id="IPR000073">
    <property type="entry name" value="AB_hydrolase_1"/>
</dbReference>
<dbReference type="GO" id="GO:0080031">
    <property type="term" value="F:methyl salicylate esterase activity"/>
    <property type="evidence" value="ECO:0007669"/>
    <property type="project" value="TreeGrafter"/>
</dbReference>
<dbReference type="InterPro" id="IPR029058">
    <property type="entry name" value="AB_hydrolase_fold"/>
</dbReference>
<dbReference type="GO" id="GO:0080032">
    <property type="term" value="F:methyl jasmonate esterase activity"/>
    <property type="evidence" value="ECO:0007669"/>
    <property type="project" value="TreeGrafter"/>
</dbReference>
<gene>
    <name evidence="2" type="ORF">M5D45_02545</name>
</gene>
<sequence length="259" mass="27520">MSMPRPHIVLIHGAWQGSWAFAAWQPMLEAAGWQVHAVDLPGNDRSPERRADATLAGYTAHVCARLAALDAPAVVLGHSGGGLTASQVAEALPDRVRALVYLAGMMLPAGISFGDVIAQCRAADAGFHYTGIVPHLAWDADGTTSRVPPAAAREIFLHDCPSEAAQAAAARLCPQPDTGRDMLNTLSAARFGRVPRVYVECLQDRSVTLPLQRHMQALTPGAHRISLDCGHVPQVACPQALTDALLPRLSSMPFPGVRP</sequence>
<dbReference type="Proteomes" id="UP001056132">
    <property type="component" value="Chromosome 1"/>
</dbReference>
<dbReference type="AlphaFoldDB" id="A0AAE9I1E4"/>
<dbReference type="GO" id="GO:0080030">
    <property type="term" value="F:methyl indole-3-acetate esterase activity"/>
    <property type="evidence" value="ECO:0007669"/>
    <property type="project" value="TreeGrafter"/>
</dbReference>
<evidence type="ECO:0000313" key="3">
    <source>
        <dbReference type="Proteomes" id="UP001056132"/>
    </source>
</evidence>
<dbReference type="GO" id="GO:0009694">
    <property type="term" value="P:jasmonic acid metabolic process"/>
    <property type="evidence" value="ECO:0007669"/>
    <property type="project" value="TreeGrafter"/>
</dbReference>